<keyword evidence="1 5" id="KW-0808">Transferase</keyword>
<evidence type="ECO:0000313" key="5">
    <source>
        <dbReference type="EMBL" id="MFC4336167.1"/>
    </source>
</evidence>
<dbReference type="InterPro" id="IPR051531">
    <property type="entry name" value="N-acetyltransferase"/>
</dbReference>
<reference evidence="6" key="1">
    <citation type="journal article" date="2019" name="Int. J. Syst. Evol. Microbiol.">
        <title>The Global Catalogue of Microorganisms (GCM) 10K type strain sequencing project: providing services to taxonomists for standard genome sequencing and annotation.</title>
        <authorList>
            <consortium name="The Broad Institute Genomics Platform"/>
            <consortium name="The Broad Institute Genome Sequencing Center for Infectious Disease"/>
            <person name="Wu L."/>
            <person name="Ma J."/>
        </authorList>
    </citation>
    <scope>NUCLEOTIDE SEQUENCE [LARGE SCALE GENOMIC DNA]</scope>
    <source>
        <strain evidence="6">IBRC-M 10908</strain>
    </source>
</reference>
<sequence>MDRTRLVAVGDAPELARLASQNRDFLAPWEPERSGDYFTVRRQHRLIESALELAEAGTMLPHVILDSDGGIAGRITLSGITRGAFYSCNAGYWVSADANGKGLATEAVAEMREIAFDDLGLHRVQAETLPHNVASQRVLAKTGFQRIGFAPEFLRIAGRWQDHVIYQVVNEDWREPGP</sequence>
<dbReference type="PROSITE" id="PS51186">
    <property type="entry name" value="GNAT"/>
    <property type="match status" value="1"/>
</dbReference>
<keyword evidence="6" id="KW-1185">Reference proteome</keyword>
<dbReference type="EC" id="2.3.-.-" evidence="5"/>
<evidence type="ECO:0000313" key="6">
    <source>
        <dbReference type="Proteomes" id="UP001595823"/>
    </source>
</evidence>
<dbReference type="Pfam" id="PF13302">
    <property type="entry name" value="Acetyltransf_3"/>
    <property type="match status" value="1"/>
</dbReference>
<dbReference type="GO" id="GO:0016746">
    <property type="term" value="F:acyltransferase activity"/>
    <property type="evidence" value="ECO:0007669"/>
    <property type="project" value="UniProtKB-KW"/>
</dbReference>
<dbReference type="Gene3D" id="3.40.630.30">
    <property type="match status" value="1"/>
</dbReference>
<evidence type="ECO:0000256" key="1">
    <source>
        <dbReference type="ARBA" id="ARBA00022679"/>
    </source>
</evidence>
<comment type="similarity">
    <text evidence="3">Belongs to the acetyltransferase family. RimJ subfamily.</text>
</comment>
<evidence type="ECO:0000256" key="3">
    <source>
        <dbReference type="ARBA" id="ARBA00038502"/>
    </source>
</evidence>
<dbReference type="RefSeq" id="WP_380621785.1">
    <property type="nucleotide sequence ID" value="NZ_JBHSDK010000016.1"/>
</dbReference>
<keyword evidence="2 5" id="KW-0012">Acyltransferase</keyword>
<proteinExistence type="inferred from homology"/>
<dbReference type="PANTHER" id="PTHR43792:SF8">
    <property type="entry name" value="[RIBOSOMAL PROTEIN US5]-ALANINE N-ACETYLTRANSFERASE"/>
    <property type="match status" value="1"/>
</dbReference>
<feature type="domain" description="N-acetyltransferase" evidence="4">
    <location>
        <begin position="13"/>
        <end position="171"/>
    </location>
</feature>
<dbReference type="InterPro" id="IPR000182">
    <property type="entry name" value="GNAT_dom"/>
</dbReference>
<organism evidence="5 6">
    <name type="scientific">Salininema proteolyticum</name>
    <dbReference type="NCBI Taxonomy" id="1607685"/>
    <lineage>
        <taxon>Bacteria</taxon>
        <taxon>Bacillati</taxon>
        <taxon>Actinomycetota</taxon>
        <taxon>Actinomycetes</taxon>
        <taxon>Glycomycetales</taxon>
        <taxon>Glycomycetaceae</taxon>
        <taxon>Salininema</taxon>
    </lineage>
</organism>
<dbReference type="PANTHER" id="PTHR43792">
    <property type="entry name" value="GNAT FAMILY, PUTATIVE (AFU_ORTHOLOGUE AFUA_3G00765)-RELATED-RELATED"/>
    <property type="match status" value="1"/>
</dbReference>
<evidence type="ECO:0000259" key="4">
    <source>
        <dbReference type="PROSITE" id="PS51186"/>
    </source>
</evidence>
<comment type="caution">
    <text evidence="5">The sequence shown here is derived from an EMBL/GenBank/DDBJ whole genome shotgun (WGS) entry which is preliminary data.</text>
</comment>
<dbReference type="EMBL" id="JBHSDK010000016">
    <property type="protein sequence ID" value="MFC4336167.1"/>
    <property type="molecule type" value="Genomic_DNA"/>
</dbReference>
<accession>A0ABV8U0M6</accession>
<gene>
    <name evidence="5" type="ORF">ACFPET_13240</name>
</gene>
<dbReference type="SUPFAM" id="SSF55729">
    <property type="entry name" value="Acyl-CoA N-acyltransferases (Nat)"/>
    <property type="match status" value="1"/>
</dbReference>
<protein>
    <submittedName>
        <fullName evidence="5">GNAT family N-acetyltransferase</fullName>
        <ecNumber evidence="5">2.3.-.-</ecNumber>
    </submittedName>
</protein>
<name>A0ABV8U0M6_9ACTN</name>
<dbReference type="InterPro" id="IPR016181">
    <property type="entry name" value="Acyl_CoA_acyltransferase"/>
</dbReference>
<dbReference type="Proteomes" id="UP001595823">
    <property type="component" value="Unassembled WGS sequence"/>
</dbReference>
<evidence type="ECO:0000256" key="2">
    <source>
        <dbReference type="ARBA" id="ARBA00023315"/>
    </source>
</evidence>